<gene>
    <name evidence="19" type="ORF">OSB1V03_LOCUS1374</name>
</gene>
<feature type="domain" description="PKS/mFAS DH" evidence="18">
    <location>
        <begin position="849"/>
        <end position="1135"/>
    </location>
</feature>
<dbReference type="InterPro" id="IPR042104">
    <property type="entry name" value="PKS_dehydratase_sf"/>
</dbReference>
<feature type="domain" description="Ketosynthase family 3 (KS3)" evidence="17">
    <location>
        <begin position="9"/>
        <end position="393"/>
    </location>
</feature>
<dbReference type="Pfam" id="PF02801">
    <property type="entry name" value="Ketoacyl-synt_C"/>
    <property type="match status" value="1"/>
</dbReference>
<dbReference type="InterPro" id="IPR049900">
    <property type="entry name" value="PKS_mFAS_DH"/>
</dbReference>
<sequence>MFVCKSGAMDDVMITGMSGRFPMSDTIDEFARNLYEGRDLITDDHNRWPKDLFGINPRMGAIGSCDRFDAAFFGQLGADLMDPQLRMLLEVVYEAIVDAGLQPQQMRGTNTGVYVGGSNVNSGLPDDLEPDLANSAIAILHKELGHIDNAIVCASNLWLQPILYQCSQVQGLCSTRGVSAPFDSGADGYVKADAVCAVLLQRRPDARRVYATVRAVRLNVDGAKKDGMYQPSSDAQESLMRRTYTDAGIDPRKLSLVELHSAGTQAGDFREVKAIYNAYCKPTARTEPLPIGSLKSNMGHAEGAAGLVSLIKVLIAYENECIPPNINLGTLHAEIAPFVPPLLPVVKSYYYKPGNGQLHGKSVPYREGSPKGGLAAVDSLGVGGANAHVLLEPNYKLATSDGHQNVADIMPRIVNICGRSEESVKYIMDFIENNPQKITNDFLALLAQTMKYTPNVNSSGMTFRGSIIMKSVSEEEKGEIKYEYKKQMVIMAEKTRRPLWVLFPGLGGQWPAMAKALMPIKTFADTIEECHQTVHKEFGIDLKHILLSEDKTAISTMTAKFVATTAIEIALFAVIKDLDITPDGIIGHSFGEIACAFADGLITVKQAITVAAYRGLSSVQNANITKGLMAVIGLPRALALKYMPKGVYIACNNASNNVVISGPINEMRESMKQFKAKGVFVRPLDSNEIPYHSLYITESAKAMKKAIVAYIPNPRLRTSKWLSTSVLATDPEEELLRYASGEYFEYNMVNEVLFHDQFQTLPADAIVLELGPHSVFKHIVSETLPKSTYISLIKKDSNATNMDMFLSGLAQLYGLGFNLTVVKLYPRVEWPVPRGTPSIGSLIKWDHSQQYYVKNYHDSYCKANASDTLFTISHKLNEDNFYMDHAVQGKAIVPAAGYLMMAWRKAAASVGKLWSECPVVFESVHFKRAVLLSDNADTCLRIRYNVLTGDLSVHENNELCVTCRVHPVLSNADDYCDDESVLTAQDSISDWRSLVDYRRHTIGRNDIYASVHALGIDHGPAFQRLDSIGTDDFHTFYGRCEWTGNPVTYLDGVLLATGLYLPFRAATVPVVIRHLRVDPRILLAAIRAERSDGPPLASSGVFGVATTDGTNAQHVENGVDYDNNSVTRFNEMFAKFSAHLPFRYDADTSFLVTPGVEIYKTSGQTLSTRFDTNLSLDSYEFCANNYKAAIDVSARAEMLQYIEPGGEKLRYIFHYDNNNAIDFNTKPYSQILANDLSANVIKEGVVGTYKRFKLTKDYDKCQSNDYYLNKGQSDDMLSLQFFDARNVPQIDFHYNNKMDFTMVNVYYSGLSFYDVMIVTARIPTGMDTFYTDCLLGCEYVGRRADTGERVMGMNLNRCFATSVYAPITHMTPIPEDWSMAEAATILSAYCTVYYALIRRANLIQGESVLIHSGAGGVGQAAINVCLHYGCDIYVTVGTAEKRQYLRQKYNIPDERIFSSRDTRFMGAVMKSTGGRGVDIVLNSLTGQKSDMSYDCLANSGRFIELGKHDLVRNRPLDRYKFLRDIQFIGVSLDIVLKNPTFLSDFFAWVSENSVPGMGANGSDGCVRPLNYTAFPATKATEAFAYMTTGRHIGKVMIQFRDEEPDKRPLVRIKPAPTLMVSVKTYFNPNKTYIITGGLGGIGLELLPWMHYRGARKFVVTSRRGLTTEYQNFVINRMIEFYSNTPDLISKIFISTANGLLIEGTKQLLREAQELGPIGGVFHLALVLNENLSENMPIDKFAETADTKLRVFENLDQLTRGLDYKVDYFVVFSSQSCGNGFPGQANYAYGNSVCERLCERRRRDGMHGLAVQYGFIGDVGALEGHKSHESHTLCRKQRIISACDVLDRLLTLPNAIVTSQLFEKQMSSQTIAKTGNRLIGELWSVMGVEPNTTPDVLTLGEIGLESLFAIQLQNEFKNVLNMNAPLAHIKGLTVGMCRAYGEGDQEPVREYLISFKSTHSSVHRNVFVMPTEKCVLLNGAPGGHDRSPVFFMPTLTMSFALIDELGRRLDRPAYGLNWTRECSQLATVAEVAEYYRKLIGDIMSEQLGRSGGRYDLVGYLDITPVCVEILMGVVPVAGATAATADRVVIVEPDWLFNFGEQIMDDFVIEFMLTQLATDAPIAVMDRILGRVRAEPDLKAKIAIVMAHMHELTLQRVEAPDMAHVFGAMLARIRMFFEHRVHKRRPISQTLRASVTKKWAKIRGKLIIIKQSVVGMPVNLEDAIQLALGANAPEYKQVCI</sequence>
<dbReference type="InterPro" id="IPR057326">
    <property type="entry name" value="KR_dom"/>
</dbReference>
<dbReference type="InterPro" id="IPR014031">
    <property type="entry name" value="Ketoacyl_synth_C"/>
</dbReference>
<feature type="region of interest" description="C-terminal hotdog fold" evidence="16">
    <location>
        <begin position="999"/>
        <end position="1135"/>
    </location>
</feature>
<dbReference type="Gene3D" id="3.10.129.110">
    <property type="entry name" value="Polyketide synthase dehydratase"/>
    <property type="match status" value="1"/>
</dbReference>
<feature type="active site" description="Proton donor; for dehydratase activity" evidence="16">
    <location>
        <position position="1051"/>
    </location>
</feature>
<keyword evidence="10" id="KW-0560">Oxidoreductase</keyword>
<dbReference type="Pfam" id="PF08659">
    <property type="entry name" value="KR"/>
    <property type="match status" value="1"/>
</dbReference>
<dbReference type="UniPathway" id="UPA00094"/>
<dbReference type="SUPFAM" id="SSF52151">
    <property type="entry name" value="FabD/lysophospholipase-like"/>
    <property type="match status" value="1"/>
</dbReference>
<evidence type="ECO:0000256" key="13">
    <source>
        <dbReference type="ARBA" id="ARBA00023160"/>
    </source>
</evidence>
<evidence type="ECO:0000256" key="6">
    <source>
        <dbReference type="ARBA" id="ARBA00022679"/>
    </source>
</evidence>
<evidence type="ECO:0000256" key="16">
    <source>
        <dbReference type="PROSITE-ProRule" id="PRU01363"/>
    </source>
</evidence>
<evidence type="ECO:0000256" key="3">
    <source>
        <dbReference type="ARBA" id="ARBA00022450"/>
    </source>
</evidence>
<evidence type="ECO:0000256" key="4">
    <source>
        <dbReference type="ARBA" id="ARBA00022516"/>
    </source>
</evidence>
<evidence type="ECO:0000256" key="15">
    <source>
        <dbReference type="ARBA" id="ARBA00044883"/>
    </source>
</evidence>
<evidence type="ECO:0000259" key="17">
    <source>
        <dbReference type="PROSITE" id="PS52004"/>
    </source>
</evidence>
<dbReference type="InterPro" id="IPR014030">
    <property type="entry name" value="Ketoacyl_synth_N"/>
</dbReference>
<keyword evidence="5" id="KW-0597">Phosphoprotein</keyword>
<dbReference type="SUPFAM" id="SSF55048">
    <property type="entry name" value="Probable ACP-binding domain of malonyl-CoA ACP transacylase"/>
    <property type="match status" value="1"/>
</dbReference>
<dbReference type="OrthoDB" id="6505209at2759"/>
<evidence type="ECO:0000313" key="19">
    <source>
        <dbReference type="EMBL" id="CAD7620894.1"/>
    </source>
</evidence>
<evidence type="ECO:0000259" key="18">
    <source>
        <dbReference type="PROSITE" id="PS52019"/>
    </source>
</evidence>
<dbReference type="GO" id="GO:0006633">
    <property type="term" value="P:fatty acid biosynthetic process"/>
    <property type="evidence" value="ECO:0007669"/>
    <property type="project" value="UniProtKB-UniPathway"/>
</dbReference>
<dbReference type="PANTHER" id="PTHR43775:SF7">
    <property type="entry name" value="FATTY ACID SYNTHASE"/>
    <property type="match status" value="1"/>
</dbReference>
<dbReference type="SUPFAM" id="SSF50129">
    <property type="entry name" value="GroES-like"/>
    <property type="match status" value="1"/>
</dbReference>
<evidence type="ECO:0000313" key="20">
    <source>
        <dbReference type="Proteomes" id="UP000759131"/>
    </source>
</evidence>
<evidence type="ECO:0000256" key="1">
    <source>
        <dbReference type="ARBA" id="ARBA00012873"/>
    </source>
</evidence>
<keyword evidence="14" id="KW-0511">Multifunctional enzyme</keyword>
<dbReference type="Gene3D" id="3.40.50.1820">
    <property type="entry name" value="alpha/beta hydrolase"/>
    <property type="match status" value="1"/>
</dbReference>
<dbReference type="InterPro" id="IPR029058">
    <property type="entry name" value="AB_hydrolase_fold"/>
</dbReference>
<dbReference type="PROSITE" id="PS52004">
    <property type="entry name" value="KS3_2"/>
    <property type="match status" value="1"/>
</dbReference>
<dbReference type="InterPro" id="IPR001227">
    <property type="entry name" value="Ac_transferase_dom_sf"/>
</dbReference>
<dbReference type="InterPro" id="IPR020841">
    <property type="entry name" value="PKS_Beta-ketoAc_synthase_dom"/>
</dbReference>
<dbReference type="Gene3D" id="3.40.366.10">
    <property type="entry name" value="Malonyl-Coenzyme A Acyl Carrier Protein, domain 2"/>
    <property type="match status" value="1"/>
</dbReference>
<dbReference type="SUPFAM" id="SSF51735">
    <property type="entry name" value="NAD(P)-binding Rossmann-fold domains"/>
    <property type="match status" value="2"/>
</dbReference>
<evidence type="ECO:0000256" key="10">
    <source>
        <dbReference type="ARBA" id="ARBA00023002"/>
    </source>
</evidence>
<dbReference type="FunFam" id="3.40.50.720:FF:000209">
    <property type="entry name" value="Polyketide synthase Pks12"/>
    <property type="match status" value="1"/>
</dbReference>
<dbReference type="Pfam" id="PF00109">
    <property type="entry name" value="ketoacyl-synt"/>
    <property type="match status" value="2"/>
</dbReference>
<keyword evidence="11" id="KW-0520">NAD</keyword>
<dbReference type="PANTHER" id="PTHR43775">
    <property type="entry name" value="FATTY ACID SYNTHASE"/>
    <property type="match status" value="1"/>
</dbReference>
<keyword evidence="4" id="KW-0444">Lipid biosynthesis</keyword>
<keyword evidence="3" id="KW-0596">Phosphopantetheine</keyword>
<dbReference type="InterPro" id="IPR020843">
    <property type="entry name" value="ER"/>
</dbReference>
<dbReference type="InterPro" id="IPR032821">
    <property type="entry name" value="PKS_assoc"/>
</dbReference>
<dbReference type="EMBL" id="OC854971">
    <property type="protein sequence ID" value="CAD7620894.1"/>
    <property type="molecule type" value="Genomic_DNA"/>
</dbReference>
<dbReference type="InterPro" id="IPR011032">
    <property type="entry name" value="GroES-like_sf"/>
</dbReference>
<keyword evidence="8" id="KW-0276">Fatty acid metabolism</keyword>
<protein>
    <recommendedName>
        <fullName evidence="2">Fatty acid synthase</fullName>
        <ecNumber evidence="1">2.3.1.85</ecNumber>
    </recommendedName>
</protein>
<evidence type="ECO:0000256" key="14">
    <source>
        <dbReference type="ARBA" id="ARBA00023268"/>
    </source>
</evidence>
<evidence type="ECO:0000256" key="8">
    <source>
        <dbReference type="ARBA" id="ARBA00022832"/>
    </source>
</evidence>
<dbReference type="InterPro" id="IPR016039">
    <property type="entry name" value="Thiolase-like"/>
</dbReference>
<keyword evidence="13" id="KW-0275">Fatty acid biosynthesis</keyword>
<dbReference type="EC" id="2.3.1.85" evidence="1"/>
<name>A0A7R9PUK9_9ACAR</name>
<organism evidence="19">
    <name type="scientific">Medioppia subpectinata</name>
    <dbReference type="NCBI Taxonomy" id="1979941"/>
    <lineage>
        <taxon>Eukaryota</taxon>
        <taxon>Metazoa</taxon>
        <taxon>Ecdysozoa</taxon>
        <taxon>Arthropoda</taxon>
        <taxon>Chelicerata</taxon>
        <taxon>Arachnida</taxon>
        <taxon>Acari</taxon>
        <taxon>Acariformes</taxon>
        <taxon>Sarcoptiformes</taxon>
        <taxon>Oribatida</taxon>
        <taxon>Brachypylina</taxon>
        <taxon>Oppioidea</taxon>
        <taxon>Oppiidae</taxon>
        <taxon>Medioppia</taxon>
    </lineage>
</organism>
<dbReference type="InterPro" id="IPR049552">
    <property type="entry name" value="PKS_DH_N"/>
</dbReference>
<dbReference type="SMART" id="SM00822">
    <property type="entry name" value="PKS_KR"/>
    <property type="match status" value="1"/>
</dbReference>
<dbReference type="CDD" id="cd05195">
    <property type="entry name" value="enoyl_red"/>
    <property type="match status" value="1"/>
</dbReference>
<keyword evidence="7" id="KW-0378">Hydrolase</keyword>
<dbReference type="Pfam" id="PF00698">
    <property type="entry name" value="Acyl_transf_1"/>
    <property type="match status" value="1"/>
</dbReference>
<evidence type="ECO:0000256" key="2">
    <source>
        <dbReference type="ARBA" id="ARBA00018769"/>
    </source>
</evidence>
<dbReference type="PROSITE" id="PS52019">
    <property type="entry name" value="PKS_MFAS_DH"/>
    <property type="match status" value="1"/>
</dbReference>
<dbReference type="GO" id="GO:0016787">
    <property type="term" value="F:hydrolase activity"/>
    <property type="evidence" value="ECO:0007669"/>
    <property type="project" value="UniProtKB-KW"/>
</dbReference>
<dbReference type="CDD" id="cd00833">
    <property type="entry name" value="PKS"/>
    <property type="match status" value="1"/>
</dbReference>
<dbReference type="SMART" id="SM00827">
    <property type="entry name" value="PKS_AT"/>
    <property type="match status" value="1"/>
</dbReference>
<evidence type="ECO:0000256" key="12">
    <source>
        <dbReference type="ARBA" id="ARBA00023098"/>
    </source>
</evidence>
<keyword evidence="6" id="KW-0808">Transferase</keyword>
<dbReference type="SUPFAM" id="SSF53901">
    <property type="entry name" value="Thiolase-like"/>
    <property type="match status" value="2"/>
</dbReference>
<dbReference type="InterPro" id="IPR014043">
    <property type="entry name" value="Acyl_transferase_dom"/>
</dbReference>
<dbReference type="GO" id="GO:0016491">
    <property type="term" value="F:oxidoreductase activity"/>
    <property type="evidence" value="ECO:0007669"/>
    <property type="project" value="UniProtKB-KW"/>
</dbReference>
<dbReference type="Gene3D" id="3.30.70.3290">
    <property type="match status" value="1"/>
</dbReference>
<feature type="active site" description="Proton acceptor; for dehydratase activity" evidence="16">
    <location>
        <position position="885"/>
    </location>
</feature>
<comment type="catalytic activity">
    <reaction evidence="15">
        <text>acetyl-CoA + n malonyl-CoA + 2n NADPH + 2n H(+) = a long-chain fatty acid + (n+1) CoA + n CO2 + 2n NADP(+).</text>
        <dbReference type="EC" id="2.3.1.85"/>
    </reaction>
</comment>
<dbReference type="InterPro" id="IPR050091">
    <property type="entry name" value="PKS_NRPS_Biosynth_Enz"/>
</dbReference>
<dbReference type="Gene3D" id="3.90.180.10">
    <property type="entry name" value="Medium-chain alcohol dehydrogenases, catalytic domain"/>
    <property type="match status" value="1"/>
</dbReference>
<dbReference type="Pfam" id="PF13602">
    <property type="entry name" value="ADH_zinc_N_2"/>
    <property type="match status" value="1"/>
</dbReference>
<dbReference type="Pfam" id="PF21089">
    <property type="entry name" value="PKS_DH_N"/>
    <property type="match status" value="1"/>
</dbReference>
<dbReference type="InterPro" id="IPR016035">
    <property type="entry name" value="Acyl_Trfase/lysoPLipase"/>
</dbReference>
<dbReference type="Gene3D" id="3.40.47.10">
    <property type="match status" value="2"/>
</dbReference>
<evidence type="ECO:0000256" key="5">
    <source>
        <dbReference type="ARBA" id="ARBA00022553"/>
    </source>
</evidence>
<evidence type="ECO:0000256" key="11">
    <source>
        <dbReference type="ARBA" id="ARBA00023027"/>
    </source>
</evidence>
<evidence type="ECO:0000256" key="9">
    <source>
        <dbReference type="ARBA" id="ARBA00022857"/>
    </source>
</evidence>
<dbReference type="Pfam" id="PF16197">
    <property type="entry name" value="KAsynt_C_assoc"/>
    <property type="match status" value="1"/>
</dbReference>
<dbReference type="InterPro" id="IPR036291">
    <property type="entry name" value="NAD(P)-bd_dom_sf"/>
</dbReference>
<proteinExistence type="predicted"/>
<dbReference type="InterPro" id="IPR016036">
    <property type="entry name" value="Malonyl_transacylase_ACP-bd"/>
</dbReference>
<keyword evidence="12" id="KW-0443">Lipid metabolism</keyword>
<dbReference type="Proteomes" id="UP000759131">
    <property type="component" value="Unassembled WGS sequence"/>
</dbReference>
<dbReference type="GO" id="GO:0004312">
    <property type="term" value="F:fatty acid synthase activity"/>
    <property type="evidence" value="ECO:0007669"/>
    <property type="project" value="UniProtKB-EC"/>
</dbReference>
<dbReference type="EMBL" id="CAJPIZ010000396">
    <property type="protein sequence ID" value="CAG2101324.1"/>
    <property type="molecule type" value="Genomic_DNA"/>
</dbReference>
<dbReference type="SMART" id="SM00825">
    <property type="entry name" value="PKS_KS"/>
    <property type="match status" value="1"/>
</dbReference>
<reference evidence="19" key="1">
    <citation type="submission" date="2020-11" db="EMBL/GenBank/DDBJ databases">
        <authorList>
            <person name="Tran Van P."/>
        </authorList>
    </citation>
    <scope>NUCLEOTIDE SEQUENCE</scope>
</reference>
<feature type="region of interest" description="N-terminal hotdog fold" evidence="16">
    <location>
        <begin position="849"/>
        <end position="974"/>
    </location>
</feature>
<evidence type="ECO:0000256" key="7">
    <source>
        <dbReference type="ARBA" id="ARBA00022801"/>
    </source>
</evidence>
<keyword evidence="20" id="KW-1185">Reference proteome</keyword>
<dbReference type="SMART" id="SM00829">
    <property type="entry name" value="PKS_ER"/>
    <property type="match status" value="1"/>
</dbReference>
<dbReference type="InterPro" id="IPR013968">
    <property type="entry name" value="PKS_KR"/>
</dbReference>
<accession>A0A7R9PUK9</accession>
<keyword evidence="9" id="KW-0521">NADP</keyword>
<dbReference type="Gene3D" id="3.40.50.720">
    <property type="entry name" value="NAD(P)-binding Rossmann-like Domain"/>
    <property type="match status" value="1"/>
</dbReference>